<reference evidence="2 3" key="1">
    <citation type="submission" date="2021-04" db="EMBL/GenBank/DDBJ databases">
        <authorList>
            <person name="Pira H."/>
            <person name="Risdian C."/>
            <person name="Wink J."/>
        </authorList>
    </citation>
    <scope>NUCLEOTIDE SEQUENCE [LARGE SCALE GENOMIC DNA]</scope>
    <source>
        <strain evidence="2 3">DSM 107782</strain>
    </source>
</reference>
<name>A0ABS7WN29_9SPHN</name>
<sequence length="59" mass="6047">MISIVKLTFGVLALCFSGLTVKSAGDLTLPLAPNLLLFAFIGALLCLVIAGRRAAEGAD</sequence>
<evidence type="ECO:0000256" key="1">
    <source>
        <dbReference type="SAM" id="Phobius"/>
    </source>
</evidence>
<organism evidence="2 3">
    <name type="scientific">Pacificimonas aurantium</name>
    <dbReference type="NCBI Taxonomy" id="1250540"/>
    <lineage>
        <taxon>Bacteria</taxon>
        <taxon>Pseudomonadati</taxon>
        <taxon>Pseudomonadota</taxon>
        <taxon>Alphaproteobacteria</taxon>
        <taxon>Sphingomonadales</taxon>
        <taxon>Sphingosinicellaceae</taxon>
        <taxon>Pacificimonas</taxon>
    </lineage>
</organism>
<accession>A0ABS7WN29</accession>
<feature type="transmembrane region" description="Helical" evidence="1">
    <location>
        <begin position="34"/>
        <end position="51"/>
    </location>
</feature>
<keyword evidence="1" id="KW-0472">Membrane</keyword>
<comment type="caution">
    <text evidence="2">The sequence shown here is derived from an EMBL/GenBank/DDBJ whole genome shotgun (WGS) entry which is preliminary data.</text>
</comment>
<keyword evidence="1" id="KW-1133">Transmembrane helix</keyword>
<keyword evidence="3" id="KW-1185">Reference proteome</keyword>
<keyword evidence="1" id="KW-0812">Transmembrane</keyword>
<dbReference type="Proteomes" id="UP000824621">
    <property type="component" value="Unassembled WGS sequence"/>
</dbReference>
<evidence type="ECO:0000313" key="2">
    <source>
        <dbReference type="EMBL" id="MBZ6379814.1"/>
    </source>
</evidence>
<dbReference type="RefSeq" id="WP_143712248.1">
    <property type="nucleotide sequence ID" value="NZ_JAGSGB010000004.1"/>
</dbReference>
<evidence type="ECO:0000313" key="3">
    <source>
        <dbReference type="Proteomes" id="UP000824621"/>
    </source>
</evidence>
<proteinExistence type="predicted"/>
<protein>
    <submittedName>
        <fullName evidence="2">Uncharacterized protein</fullName>
    </submittedName>
</protein>
<gene>
    <name evidence="2" type="ORF">KCN53_14375</name>
</gene>
<dbReference type="EMBL" id="JAGSGB010000004">
    <property type="protein sequence ID" value="MBZ6379814.1"/>
    <property type="molecule type" value="Genomic_DNA"/>
</dbReference>